<sequence length="342" mass="37941">MPTSSMVKQNQSIMALLLLFLIFAISTEVEGTKLFVFGDSYVDTGNFLNSPSYKPPSGITFPGYPTGRLGNGRIITDYLASFLKIESPTPYALRNSSNLQNGINFAYGGTGIFKTLVDGPNLTVQIESFEQLIKQNVYSKSDVESSTFLVNAGANDYTTFILKNKNIFEIAKFMNSLVTEVMLSLTRINRLGAQKIVVSLLQPLGCLPTISVASLYVDCIDLINLVARDHNKKILANVEDLNKEVGKPVFRTLDLYNSFLSAIRTIQQNRKENSTLINPLEPCCALASVGYDCGKVDEKGQKKYTLCEKPELSFFWDNVHPSQNGWYSVFKQLESSLSQIIG</sequence>
<keyword evidence="7" id="KW-1185">Reference proteome</keyword>
<evidence type="ECO:0000256" key="5">
    <source>
        <dbReference type="SAM" id="SignalP"/>
    </source>
</evidence>
<dbReference type="EMBL" id="WOCE01000002">
    <property type="protein sequence ID" value="KAE9619291.1"/>
    <property type="molecule type" value="Genomic_DNA"/>
</dbReference>
<accession>A0A6A4QZU6</accession>
<dbReference type="Gene3D" id="3.40.50.1110">
    <property type="entry name" value="SGNH hydrolase"/>
    <property type="match status" value="1"/>
</dbReference>
<protein>
    <submittedName>
        <fullName evidence="6">Putative carboxylesterase</fullName>
    </submittedName>
</protein>
<dbReference type="InterPro" id="IPR001087">
    <property type="entry name" value="GDSL"/>
</dbReference>
<keyword evidence="4" id="KW-0443">Lipid metabolism</keyword>
<evidence type="ECO:0000256" key="1">
    <source>
        <dbReference type="ARBA" id="ARBA00008668"/>
    </source>
</evidence>
<keyword evidence="2" id="KW-0378">Hydrolase</keyword>
<evidence type="ECO:0000256" key="2">
    <source>
        <dbReference type="ARBA" id="ARBA00022801"/>
    </source>
</evidence>
<dbReference type="SUPFAM" id="SSF52266">
    <property type="entry name" value="SGNH hydrolase"/>
    <property type="match status" value="1"/>
</dbReference>
<reference evidence="7" key="1">
    <citation type="journal article" date="2020" name="Nat. Commun.">
        <title>Genome sequence of the cluster root forming white lupin.</title>
        <authorList>
            <person name="Hufnagel B."/>
            <person name="Marques A."/>
            <person name="Soriano A."/>
            <person name="Marques L."/>
            <person name="Divol F."/>
            <person name="Doumas P."/>
            <person name="Sallet E."/>
            <person name="Mancinotti D."/>
            <person name="Carrere S."/>
            <person name="Marande W."/>
            <person name="Arribat S."/>
            <person name="Keller J."/>
            <person name="Huneau C."/>
            <person name="Blein T."/>
            <person name="Aime D."/>
            <person name="Laguerre M."/>
            <person name="Taylor J."/>
            <person name="Schubert V."/>
            <person name="Nelson M."/>
            <person name="Geu-Flores F."/>
            <person name="Crespi M."/>
            <person name="Gallardo-Guerrero K."/>
            <person name="Delaux P.-M."/>
            <person name="Salse J."/>
            <person name="Berges H."/>
            <person name="Guyot R."/>
            <person name="Gouzy J."/>
            <person name="Peret B."/>
        </authorList>
    </citation>
    <scope>NUCLEOTIDE SEQUENCE [LARGE SCALE GENOMIC DNA]</scope>
    <source>
        <strain evidence="7">cv. Amiga</strain>
    </source>
</reference>
<evidence type="ECO:0000313" key="7">
    <source>
        <dbReference type="Proteomes" id="UP000447434"/>
    </source>
</evidence>
<dbReference type="GO" id="GO:0016788">
    <property type="term" value="F:hydrolase activity, acting on ester bonds"/>
    <property type="evidence" value="ECO:0007669"/>
    <property type="project" value="InterPro"/>
</dbReference>
<evidence type="ECO:0000256" key="3">
    <source>
        <dbReference type="ARBA" id="ARBA00022963"/>
    </source>
</evidence>
<name>A0A6A4QZU6_LUPAL</name>
<keyword evidence="5" id="KW-0732">Signal</keyword>
<dbReference type="InterPro" id="IPR036514">
    <property type="entry name" value="SGNH_hydro_sf"/>
</dbReference>
<evidence type="ECO:0000313" key="6">
    <source>
        <dbReference type="EMBL" id="KAE9619291.1"/>
    </source>
</evidence>
<feature type="chain" id="PRO_5025381863" evidence="5">
    <location>
        <begin position="32"/>
        <end position="342"/>
    </location>
</feature>
<evidence type="ECO:0000256" key="4">
    <source>
        <dbReference type="ARBA" id="ARBA00023098"/>
    </source>
</evidence>
<dbReference type="AlphaFoldDB" id="A0A6A4QZU6"/>
<dbReference type="PANTHER" id="PTHR46020">
    <property type="entry name" value="OSJNBB0059K02.9 PROTEIN"/>
    <property type="match status" value="1"/>
</dbReference>
<feature type="signal peptide" evidence="5">
    <location>
        <begin position="1"/>
        <end position="31"/>
    </location>
</feature>
<comment type="caution">
    <text evidence="6">The sequence shown here is derived from an EMBL/GenBank/DDBJ whole genome shotgun (WGS) entry which is preliminary data.</text>
</comment>
<dbReference type="GO" id="GO:0016042">
    <property type="term" value="P:lipid catabolic process"/>
    <property type="evidence" value="ECO:0007669"/>
    <property type="project" value="UniProtKB-KW"/>
</dbReference>
<dbReference type="Pfam" id="PF00657">
    <property type="entry name" value="Lipase_GDSL"/>
    <property type="match status" value="1"/>
</dbReference>
<dbReference type="Proteomes" id="UP000447434">
    <property type="component" value="Chromosome 2"/>
</dbReference>
<keyword evidence="3" id="KW-0442">Lipid degradation</keyword>
<dbReference type="OrthoDB" id="1600564at2759"/>
<gene>
    <name evidence="6" type="ORF">Lalb_Chr02g0151551</name>
</gene>
<comment type="similarity">
    <text evidence="1">Belongs to the 'GDSL' lipolytic enzyme family.</text>
</comment>
<organism evidence="6 7">
    <name type="scientific">Lupinus albus</name>
    <name type="common">White lupine</name>
    <name type="synonym">Lupinus termis</name>
    <dbReference type="NCBI Taxonomy" id="3870"/>
    <lineage>
        <taxon>Eukaryota</taxon>
        <taxon>Viridiplantae</taxon>
        <taxon>Streptophyta</taxon>
        <taxon>Embryophyta</taxon>
        <taxon>Tracheophyta</taxon>
        <taxon>Spermatophyta</taxon>
        <taxon>Magnoliopsida</taxon>
        <taxon>eudicotyledons</taxon>
        <taxon>Gunneridae</taxon>
        <taxon>Pentapetalae</taxon>
        <taxon>rosids</taxon>
        <taxon>fabids</taxon>
        <taxon>Fabales</taxon>
        <taxon>Fabaceae</taxon>
        <taxon>Papilionoideae</taxon>
        <taxon>50 kb inversion clade</taxon>
        <taxon>genistoids sensu lato</taxon>
        <taxon>core genistoids</taxon>
        <taxon>Genisteae</taxon>
        <taxon>Lupinus</taxon>
    </lineage>
</organism>
<proteinExistence type="inferred from homology"/>
<dbReference type="PANTHER" id="PTHR46020:SF4">
    <property type="entry name" value="OS04G0650200 PROTEIN"/>
    <property type="match status" value="1"/>
</dbReference>